<evidence type="ECO:0000313" key="2">
    <source>
        <dbReference type="Proteomes" id="UP001228171"/>
    </source>
</evidence>
<name>A0ABT9HFM8_9GAMM</name>
<proteinExistence type="predicted"/>
<gene>
    <name evidence="1" type="ORF">Q8P09_05705</name>
</gene>
<keyword evidence="2" id="KW-1185">Reference proteome</keyword>
<accession>A0ABT9HFM8</accession>
<comment type="caution">
    <text evidence="1">The sequence shown here is derived from an EMBL/GenBank/DDBJ whole genome shotgun (WGS) entry which is preliminary data.</text>
</comment>
<sequence length="122" mass="14581">MIKQKSFKPYPIKILPDGFIYPARYLQLANCTKTVQSDEYFQWWFVDSETDGGKLSYRLRNHKIERLNLVPFAQNGDWLAYFDGDDRLGDPKIFVIDLSDLPFHMICENFDEWLTKAEQDYW</sequence>
<dbReference type="Proteomes" id="UP001228171">
    <property type="component" value="Unassembled WGS sequence"/>
</dbReference>
<evidence type="ECO:0000313" key="1">
    <source>
        <dbReference type="EMBL" id="MDP4544568.1"/>
    </source>
</evidence>
<reference evidence="1 2" key="1">
    <citation type="submission" date="2023-08" db="EMBL/GenBank/DDBJ databases">
        <authorList>
            <person name="Kumar R."/>
        </authorList>
    </citation>
    <scope>NUCLEOTIDE SEQUENCE [LARGE SCALE GENOMIC DNA]</scope>
    <source>
        <strain evidence="1 2">LUR13</strain>
    </source>
</reference>
<dbReference type="RefSeq" id="WP_305935653.1">
    <property type="nucleotide sequence ID" value="NZ_JAVAJI010000007.1"/>
</dbReference>
<dbReference type="EMBL" id="JAVAJI010000007">
    <property type="protein sequence ID" value="MDP4544568.1"/>
    <property type="molecule type" value="Genomic_DNA"/>
</dbReference>
<evidence type="ECO:0008006" key="3">
    <source>
        <dbReference type="Google" id="ProtNLM"/>
    </source>
</evidence>
<organism evidence="1 2">
    <name type="scientific">Psychrobacter faecalis</name>
    <dbReference type="NCBI Taxonomy" id="180588"/>
    <lineage>
        <taxon>Bacteria</taxon>
        <taxon>Pseudomonadati</taxon>
        <taxon>Pseudomonadota</taxon>
        <taxon>Gammaproteobacteria</taxon>
        <taxon>Moraxellales</taxon>
        <taxon>Moraxellaceae</taxon>
        <taxon>Psychrobacter</taxon>
    </lineage>
</organism>
<protein>
    <recommendedName>
        <fullName evidence="3">SMI1/KNR4 family protein</fullName>
    </recommendedName>
</protein>